<evidence type="ECO:0000256" key="2">
    <source>
        <dbReference type="SAM" id="Phobius"/>
    </source>
</evidence>
<proteinExistence type="predicted"/>
<protein>
    <submittedName>
        <fullName evidence="3">Uncharacterized protein</fullName>
    </submittedName>
</protein>
<feature type="compositionally biased region" description="Acidic residues" evidence="1">
    <location>
        <begin position="215"/>
        <end position="233"/>
    </location>
</feature>
<accession>A0AA88DBS6</accession>
<organism evidence="3 4">
    <name type="scientific">Ficus carica</name>
    <name type="common">Common fig</name>
    <dbReference type="NCBI Taxonomy" id="3494"/>
    <lineage>
        <taxon>Eukaryota</taxon>
        <taxon>Viridiplantae</taxon>
        <taxon>Streptophyta</taxon>
        <taxon>Embryophyta</taxon>
        <taxon>Tracheophyta</taxon>
        <taxon>Spermatophyta</taxon>
        <taxon>Magnoliopsida</taxon>
        <taxon>eudicotyledons</taxon>
        <taxon>Gunneridae</taxon>
        <taxon>Pentapetalae</taxon>
        <taxon>rosids</taxon>
        <taxon>fabids</taxon>
        <taxon>Rosales</taxon>
        <taxon>Moraceae</taxon>
        <taxon>Ficeae</taxon>
        <taxon>Ficus</taxon>
    </lineage>
</organism>
<keyword evidence="2" id="KW-0472">Membrane</keyword>
<dbReference type="AlphaFoldDB" id="A0AA88DBS6"/>
<name>A0AA88DBS6_FICCA</name>
<evidence type="ECO:0000256" key="1">
    <source>
        <dbReference type="SAM" id="MobiDB-lite"/>
    </source>
</evidence>
<reference evidence="3" key="1">
    <citation type="submission" date="2023-07" db="EMBL/GenBank/DDBJ databases">
        <title>draft genome sequence of fig (Ficus carica).</title>
        <authorList>
            <person name="Takahashi T."/>
            <person name="Nishimura K."/>
        </authorList>
    </citation>
    <scope>NUCLEOTIDE SEQUENCE</scope>
</reference>
<comment type="caution">
    <text evidence="3">The sequence shown here is derived from an EMBL/GenBank/DDBJ whole genome shotgun (WGS) entry which is preliminary data.</text>
</comment>
<keyword evidence="2" id="KW-1133">Transmembrane helix</keyword>
<evidence type="ECO:0000313" key="4">
    <source>
        <dbReference type="Proteomes" id="UP001187192"/>
    </source>
</evidence>
<evidence type="ECO:0000313" key="3">
    <source>
        <dbReference type="EMBL" id="GMN52195.1"/>
    </source>
</evidence>
<feature type="region of interest" description="Disordered" evidence="1">
    <location>
        <begin position="158"/>
        <end position="240"/>
    </location>
</feature>
<feature type="compositionally biased region" description="Polar residues" evidence="1">
    <location>
        <begin position="67"/>
        <end position="85"/>
    </location>
</feature>
<dbReference type="Proteomes" id="UP001187192">
    <property type="component" value="Unassembled WGS sequence"/>
</dbReference>
<feature type="region of interest" description="Disordered" evidence="1">
    <location>
        <begin position="1"/>
        <end position="101"/>
    </location>
</feature>
<keyword evidence="4" id="KW-1185">Reference proteome</keyword>
<sequence length="240" mass="25673">MKHPFGNSPVPLVYSGLRQVQEGPGHRERRQQKPNSSENPPVERLEGPVPIPNRRNRHNREVNRVNPIQTLGESQEQDSDANAQHDNSERQSDLQSDPHPALGHIDDVIPSGKAMVVVVVVLVLVLVLVMVILINLHSGEDHVLLQVEDIVDDTAEENVNEAEADEDEEAGEELGGGSLGSDVTVADGAHGDDAEVKGVDDGEGLGAGEVVGVEGVDEDAEGEVDEEKEEGLLDEGGGVR</sequence>
<feature type="compositionally biased region" description="Acidic residues" evidence="1">
    <location>
        <begin position="158"/>
        <end position="172"/>
    </location>
</feature>
<dbReference type="EMBL" id="BTGU01000041">
    <property type="protein sequence ID" value="GMN52195.1"/>
    <property type="molecule type" value="Genomic_DNA"/>
</dbReference>
<keyword evidence="2" id="KW-0812">Transmembrane</keyword>
<gene>
    <name evidence="3" type="ORF">TIFTF001_021342</name>
</gene>
<feature type="transmembrane region" description="Helical" evidence="2">
    <location>
        <begin position="114"/>
        <end position="136"/>
    </location>
</feature>
<feature type="compositionally biased region" description="Basic and acidic residues" evidence="1">
    <location>
        <begin position="189"/>
        <end position="200"/>
    </location>
</feature>